<keyword evidence="5" id="KW-0862">Zinc</keyword>
<evidence type="ECO:0000256" key="7">
    <source>
        <dbReference type="ARBA" id="ARBA00023125"/>
    </source>
</evidence>
<dbReference type="NCBIfam" id="TIGR01624">
    <property type="entry name" value="LRP1_Cterm"/>
    <property type="match status" value="1"/>
</dbReference>
<keyword evidence="7" id="KW-0238">DNA-binding</keyword>
<keyword evidence="8" id="KW-0010">Activator</keyword>
<protein>
    <submittedName>
        <fullName evidence="11">Protein SHI RELATED SEQUENCE 3</fullName>
    </submittedName>
</protein>
<dbReference type="NCBIfam" id="TIGR01623">
    <property type="entry name" value="put_zinc_LRP1"/>
    <property type="match status" value="1"/>
</dbReference>
<evidence type="ECO:0000256" key="10">
    <source>
        <dbReference type="ARBA" id="ARBA00023294"/>
    </source>
</evidence>
<dbReference type="InterPro" id="IPR006511">
    <property type="entry name" value="SHI_C"/>
</dbReference>
<dbReference type="AlphaFoldDB" id="A0A445I037"/>
<keyword evidence="6" id="KW-0073">Auxin biosynthesis</keyword>
<keyword evidence="3" id="KW-0217">Developmental protein</keyword>
<evidence type="ECO:0000256" key="1">
    <source>
        <dbReference type="ARBA" id="ARBA00004123"/>
    </source>
</evidence>
<dbReference type="Pfam" id="PF05142">
    <property type="entry name" value="DUF702"/>
    <property type="match status" value="1"/>
</dbReference>
<dbReference type="GO" id="GO:0045893">
    <property type="term" value="P:positive regulation of DNA-templated transcription"/>
    <property type="evidence" value="ECO:0007669"/>
    <property type="project" value="TreeGrafter"/>
</dbReference>
<dbReference type="InterPro" id="IPR007818">
    <property type="entry name" value="SHI"/>
</dbReference>
<dbReference type="InterPro" id="IPR006510">
    <property type="entry name" value="Znf_LRP1"/>
</dbReference>
<dbReference type="EMBL" id="QZWG01000011">
    <property type="protein sequence ID" value="RZB79455.1"/>
    <property type="molecule type" value="Genomic_DNA"/>
</dbReference>
<reference evidence="11 12" key="1">
    <citation type="submission" date="2018-09" db="EMBL/GenBank/DDBJ databases">
        <title>A high-quality reference genome of wild soybean provides a powerful tool to mine soybean genomes.</title>
        <authorList>
            <person name="Xie M."/>
            <person name="Chung C.Y.L."/>
            <person name="Li M.-W."/>
            <person name="Wong F.-L."/>
            <person name="Chan T.-F."/>
            <person name="Lam H.-M."/>
        </authorList>
    </citation>
    <scope>NUCLEOTIDE SEQUENCE [LARGE SCALE GENOMIC DNA]</scope>
    <source>
        <strain evidence="12">cv. W05</strain>
        <tissue evidence="11">Hypocotyl of etiolated seedlings</tissue>
    </source>
</reference>
<evidence type="ECO:0000256" key="9">
    <source>
        <dbReference type="ARBA" id="ARBA00023242"/>
    </source>
</evidence>
<feature type="non-terminal residue" evidence="11">
    <location>
        <position position="1"/>
    </location>
</feature>
<evidence type="ECO:0000256" key="6">
    <source>
        <dbReference type="ARBA" id="ARBA00023070"/>
    </source>
</evidence>
<comment type="similarity">
    <text evidence="2">Belongs to the SHI protein family.</text>
</comment>
<dbReference type="GO" id="GO:0003677">
    <property type="term" value="F:DNA binding"/>
    <property type="evidence" value="ECO:0007669"/>
    <property type="project" value="UniProtKB-KW"/>
</dbReference>
<evidence type="ECO:0000256" key="3">
    <source>
        <dbReference type="ARBA" id="ARBA00022473"/>
    </source>
</evidence>
<dbReference type="PANTHER" id="PTHR31604:SF16">
    <property type="entry name" value="PROTEIN SHI RELATED SEQUENCE 3"/>
    <property type="match status" value="1"/>
</dbReference>
<organism evidence="11 12">
    <name type="scientific">Glycine soja</name>
    <name type="common">Wild soybean</name>
    <dbReference type="NCBI Taxonomy" id="3848"/>
    <lineage>
        <taxon>Eukaryota</taxon>
        <taxon>Viridiplantae</taxon>
        <taxon>Streptophyta</taxon>
        <taxon>Embryophyta</taxon>
        <taxon>Tracheophyta</taxon>
        <taxon>Spermatophyta</taxon>
        <taxon>Magnoliopsida</taxon>
        <taxon>eudicotyledons</taxon>
        <taxon>Gunneridae</taxon>
        <taxon>Pentapetalae</taxon>
        <taxon>rosids</taxon>
        <taxon>fabids</taxon>
        <taxon>Fabales</taxon>
        <taxon>Fabaceae</taxon>
        <taxon>Papilionoideae</taxon>
        <taxon>50 kb inversion clade</taxon>
        <taxon>NPAAA clade</taxon>
        <taxon>indigoferoid/millettioid clade</taxon>
        <taxon>Phaseoleae</taxon>
        <taxon>Glycine</taxon>
        <taxon>Glycine subgen. Soja</taxon>
    </lineage>
</organism>
<dbReference type="GO" id="GO:0046872">
    <property type="term" value="F:metal ion binding"/>
    <property type="evidence" value="ECO:0007669"/>
    <property type="project" value="UniProtKB-KW"/>
</dbReference>
<proteinExistence type="inferred from homology"/>
<dbReference type="PANTHER" id="PTHR31604">
    <property type="entry name" value="PROTEIN LATERAL ROOT PRIMORDIUM 1"/>
    <property type="match status" value="1"/>
</dbReference>
<evidence type="ECO:0000313" key="11">
    <source>
        <dbReference type="EMBL" id="RZB79455.1"/>
    </source>
</evidence>
<accession>A0A445I037</accession>
<keyword evidence="12" id="KW-1185">Reference proteome</keyword>
<keyword evidence="4" id="KW-0479">Metal-binding</keyword>
<dbReference type="Proteomes" id="UP000289340">
    <property type="component" value="Chromosome 11"/>
</dbReference>
<evidence type="ECO:0000256" key="8">
    <source>
        <dbReference type="ARBA" id="ARBA00023159"/>
    </source>
</evidence>
<evidence type="ECO:0000256" key="5">
    <source>
        <dbReference type="ARBA" id="ARBA00022833"/>
    </source>
</evidence>
<evidence type="ECO:0000313" key="12">
    <source>
        <dbReference type="Proteomes" id="UP000289340"/>
    </source>
</evidence>
<dbReference type="GO" id="GO:0009734">
    <property type="term" value="P:auxin-activated signaling pathway"/>
    <property type="evidence" value="ECO:0007669"/>
    <property type="project" value="UniProtKB-KW"/>
</dbReference>
<evidence type="ECO:0000256" key="2">
    <source>
        <dbReference type="ARBA" id="ARBA00006911"/>
    </source>
</evidence>
<comment type="subcellular location">
    <subcellularLocation>
        <location evidence="1">Nucleus</location>
    </subcellularLocation>
</comment>
<dbReference type="GO" id="GO:0005634">
    <property type="term" value="C:nucleus"/>
    <property type="evidence" value="ECO:0007669"/>
    <property type="project" value="UniProtKB-SubCell"/>
</dbReference>
<evidence type="ECO:0000256" key="4">
    <source>
        <dbReference type="ARBA" id="ARBA00022723"/>
    </source>
</evidence>
<comment type="caution">
    <text evidence="11">The sequence shown here is derived from an EMBL/GenBank/DDBJ whole genome shotgun (WGS) entry which is preliminary data.</text>
</comment>
<keyword evidence="9" id="KW-0539">Nucleus</keyword>
<keyword evidence="10" id="KW-0927">Auxin signaling pathway</keyword>
<dbReference type="GO" id="GO:0009851">
    <property type="term" value="P:auxin biosynthetic process"/>
    <property type="evidence" value="ECO:0007669"/>
    <property type="project" value="UniProtKB-KW"/>
</dbReference>
<dbReference type="GO" id="GO:0003700">
    <property type="term" value="F:DNA-binding transcription factor activity"/>
    <property type="evidence" value="ECO:0007669"/>
    <property type="project" value="InterPro"/>
</dbReference>
<name>A0A445I037_GLYSO</name>
<sequence>EEEKLAMERGESALLTTACGKNKAIKSQANEKGNGKIPPQANIKKVTKYFFFKKKGHMKKNFPRFQIWYEKKGSSEVGVLVQGTLMLKSQITEKVIVKSDLSSVEKCPATMEAQVVKGSKCEDCGNQAKKDCEYSRCRTCCKNKAFKCQTHIRSTWIPVDRRRHQKLEHQPLTTNLKADTIPKRHKHNPYSSLEEFKFPAVMSSMALFSCVQVRSMDDTVNEIAYQTSVNIGGHVFSGLLYDQGPQQQSFNVSKGDNNSSIDPFVQQHSLNLRSSASIHTRNGASANMPPLSATASAQEPFFPPPHPFPLASFRPDMRYLSHPKP</sequence>
<gene>
    <name evidence="11" type="ORF">D0Y65_029633</name>
</gene>